<protein>
    <submittedName>
        <fullName evidence="2">Uncharacterized protein</fullName>
    </submittedName>
</protein>
<feature type="transmembrane region" description="Helical" evidence="1">
    <location>
        <begin position="45"/>
        <end position="62"/>
    </location>
</feature>
<proteinExistence type="predicted"/>
<dbReference type="AlphaFoldDB" id="A0A1L7CZD8"/>
<keyword evidence="1" id="KW-0812">Transmembrane</keyword>
<keyword evidence="1" id="KW-0472">Membrane</keyword>
<organism evidence="2 3">
    <name type="scientific">Corynebacterium sphenisci DSM 44792</name>
    <dbReference type="NCBI Taxonomy" id="1437874"/>
    <lineage>
        <taxon>Bacteria</taxon>
        <taxon>Bacillati</taxon>
        <taxon>Actinomycetota</taxon>
        <taxon>Actinomycetes</taxon>
        <taxon>Mycobacteriales</taxon>
        <taxon>Corynebacteriaceae</taxon>
        <taxon>Corynebacterium</taxon>
    </lineage>
</organism>
<evidence type="ECO:0000313" key="2">
    <source>
        <dbReference type="EMBL" id="APT91218.1"/>
    </source>
</evidence>
<evidence type="ECO:0000313" key="3">
    <source>
        <dbReference type="Proteomes" id="UP000185469"/>
    </source>
</evidence>
<keyword evidence="3" id="KW-1185">Reference proteome</keyword>
<dbReference type="KEGG" id="csph:CSPHI_09600"/>
<keyword evidence="1" id="KW-1133">Transmembrane helix</keyword>
<feature type="transmembrane region" description="Helical" evidence="1">
    <location>
        <begin position="20"/>
        <end position="39"/>
    </location>
</feature>
<gene>
    <name evidence="2" type="ORF">CSPHI_09600</name>
</gene>
<dbReference type="RefSeq" id="WP_075692758.1">
    <property type="nucleotide sequence ID" value="NZ_CP009248.1"/>
</dbReference>
<sequence length="69" mass="7811">MDDSRRTDPRALRLRLEAAAGFLLFWTAVVGGLAAWRIAIGHPSVAASFLLLVLVIADVAIWRRWRRLR</sequence>
<evidence type="ECO:0000256" key="1">
    <source>
        <dbReference type="SAM" id="Phobius"/>
    </source>
</evidence>
<name>A0A1L7CZD8_9CORY</name>
<dbReference type="EMBL" id="CP009248">
    <property type="protein sequence ID" value="APT91218.1"/>
    <property type="molecule type" value="Genomic_DNA"/>
</dbReference>
<reference evidence="2 3" key="1">
    <citation type="submission" date="2014-08" db="EMBL/GenBank/DDBJ databases">
        <title>Complete genome sequence of Corynebacterium sphenisci CECT 5990(T) (=DSM 44792(T)), isolated from healthy wild penguins.</title>
        <authorList>
            <person name="Ruckert C."/>
            <person name="Albersmeier A."/>
            <person name="Winkler A."/>
            <person name="Kalinowski J."/>
        </authorList>
    </citation>
    <scope>NUCLEOTIDE SEQUENCE [LARGE SCALE GENOMIC DNA]</scope>
    <source>
        <strain evidence="2 3">DSM 44792</strain>
    </source>
</reference>
<accession>A0A1L7CZD8</accession>
<dbReference type="Proteomes" id="UP000185469">
    <property type="component" value="Chromosome"/>
</dbReference>